<dbReference type="EMBL" id="JADFTS010000008">
    <property type="protein sequence ID" value="KAF9592378.1"/>
    <property type="molecule type" value="Genomic_DNA"/>
</dbReference>
<evidence type="ECO:0000313" key="2">
    <source>
        <dbReference type="EMBL" id="KAF9592378.1"/>
    </source>
</evidence>
<name>A0A835H8C2_9MAGN</name>
<protein>
    <submittedName>
        <fullName evidence="2">Uncharacterized protein</fullName>
    </submittedName>
</protein>
<evidence type="ECO:0000256" key="1">
    <source>
        <dbReference type="SAM" id="Phobius"/>
    </source>
</evidence>
<keyword evidence="1" id="KW-1133">Transmembrane helix</keyword>
<dbReference type="OrthoDB" id="10555135at2759"/>
<evidence type="ECO:0000313" key="3">
    <source>
        <dbReference type="Proteomes" id="UP000631114"/>
    </source>
</evidence>
<accession>A0A835H8C2</accession>
<keyword evidence="3" id="KW-1185">Reference proteome</keyword>
<feature type="transmembrane region" description="Helical" evidence="1">
    <location>
        <begin position="41"/>
        <end position="61"/>
    </location>
</feature>
<reference evidence="2 3" key="1">
    <citation type="submission" date="2020-10" db="EMBL/GenBank/DDBJ databases">
        <title>The Coptis chinensis genome and diversification of protoberbering-type alkaloids.</title>
        <authorList>
            <person name="Wang B."/>
            <person name="Shu S."/>
            <person name="Song C."/>
            <person name="Liu Y."/>
        </authorList>
    </citation>
    <scope>NUCLEOTIDE SEQUENCE [LARGE SCALE GENOMIC DNA]</scope>
    <source>
        <strain evidence="2">HL-2020</strain>
        <tissue evidence="2">Leaf</tissue>
    </source>
</reference>
<keyword evidence="1" id="KW-0472">Membrane</keyword>
<dbReference type="Proteomes" id="UP000631114">
    <property type="component" value="Unassembled WGS sequence"/>
</dbReference>
<organism evidence="2 3">
    <name type="scientific">Coptis chinensis</name>
    <dbReference type="NCBI Taxonomy" id="261450"/>
    <lineage>
        <taxon>Eukaryota</taxon>
        <taxon>Viridiplantae</taxon>
        <taxon>Streptophyta</taxon>
        <taxon>Embryophyta</taxon>
        <taxon>Tracheophyta</taxon>
        <taxon>Spermatophyta</taxon>
        <taxon>Magnoliopsida</taxon>
        <taxon>Ranunculales</taxon>
        <taxon>Ranunculaceae</taxon>
        <taxon>Coptidoideae</taxon>
        <taxon>Coptis</taxon>
    </lineage>
</organism>
<gene>
    <name evidence="2" type="ORF">IFM89_014548</name>
</gene>
<comment type="caution">
    <text evidence="2">The sequence shown here is derived from an EMBL/GenBank/DDBJ whole genome shotgun (WGS) entry which is preliminary data.</text>
</comment>
<sequence>SVKIDPDEAFLKNEQYPVLTMLSTGHALHVFLNGQLSGKQAYLLNFSLLSVFLAGTVYGSLENHKLTFISSVKLIAGINKISLLSIVVY</sequence>
<dbReference type="AlphaFoldDB" id="A0A835H8C2"/>
<keyword evidence="1" id="KW-0812">Transmembrane</keyword>
<proteinExistence type="predicted"/>
<feature type="non-terminal residue" evidence="2">
    <location>
        <position position="89"/>
    </location>
</feature>